<accession>A0A0B5F050</accession>
<dbReference type="AlphaFoldDB" id="A0A0B5F050"/>
<dbReference type="EMBL" id="CP010519">
    <property type="protein sequence ID" value="AJE87454.1"/>
    <property type="molecule type" value="Genomic_DNA"/>
</dbReference>
<evidence type="ECO:0000313" key="2">
    <source>
        <dbReference type="EMBL" id="AJE87454.1"/>
    </source>
</evidence>
<keyword evidence="3" id="KW-1185">Reference proteome</keyword>
<evidence type="ECO:0000313" key="3">
    <source>
        <dbReference type="Proteomes" id="UP000031523"/>
    </source>
</evidence>
<reference evidence="2 3" key="1">
    <citation type="submission" date="2015-01" db="EMBL/GenBank/DDBJ databases">
        <title>Enhanced salinomycin production by adjusting the supply of polyketide extender units in Streptomyce albus DSM 41398.</title>
        <authorList>
            <person name="Lu C."/>
        </authorList>
    </citation>
    <scope>NUCLEOTIDE SEQUENCE [LARGE SCALE GENOMIC DNA]</scope>
    <source>
        <strain evidence="3">ATCC 21838 / DSM 41398 / FERM P-419 / JCM 4703 / NBRC 107858</strain>
    </source>
</reference>
<name>A0A0B5F050_STRA4</name>
<feature type="compositionally biased region" description="Low complexity" evidence="1">
    <location>
        <begin position="132"/>
        <end position="146"/>
    </location>
</feature>
<dbReference type="Proteomes" id="UP000031523">
    <property type="component" value="Chromosome"/>
</dbReference>
<feature type="region of interest" description="Disordered" evidence="1">
    <location>
        <begin position="132"/>
        <end position="162"/>
    </location>
</feature>
<gene>
    <name evidence="2" type="ORF">SLNWT_7078</name>
</gene>
<organism evidence="2 3">
    <name type="scientific">Streptomyces albus (strain ATCC 21838 / DSM 41398 / FERM P-419 / JCM 4703 / NBRC 107858)</name>
    <dbReference type="NCBI Taxonomy" id="1081613"/>
    <lineage>
        <taxon>Bacteria</taxon>
        <taxon>Bacillati</taxon>
        <taxon>Actinomycetota</taxon>
        <taxon>Actinomycetes</taxon>
        <taxon>Kitasatosporales</taxon>
        <taxon>Streptomycetaceae</taxon>
        <taxon>Streptomyces</taxon>
    </lineage>
</organism>
<proteinExistence type="predicted"/>
<sequence length="162" mass="17867">MPLQATEFFAELRLPFHHHTVVGNTYYAAPIPNAPLRLRIDFSRTLHADAYGGLRVTVVHPDRGEIDAVILSFADHGTFHRRDEAANTQPNTRRYATFDKYHPAGRPPWDGADTTALRDAIEKYTVLWFPGASTTTTPGPASGHTPRSTPAPPTAPVGTRTR</sequence>
<evidence type="ECO:0000256" key="1">
    <source>
        <dbReference type="SAM" id="MobiDB-lite"/>
    </source>
</evidence>
<protein>
    <submittedName>
        <fullName evidence="2">Uncharacterized protein</fullName>
    </submittedName>
</protein>
<dbReference type="KEGG" id="sals:SLNWT_7078"/>